<name>A0ABQ9AL53_9ROSI</name>
<evidence type="ECO:0000313" key="2">
    <source>
        <dbReference type="Proteomes" id="UP001141253"/>
    </source>
</evidence>
<dbReference type="Proteomes" id="UP001141253">
    <property type="component" value="Chromosome 19"/>
</dbReference>
<dbReference type="EMBL" id="JAPFFI010000018">
    <property type="protein sequence ID" value="KAJ6348607.1"/>
    <property type="molecule type" value="Genomic_DNA"/>
</dbReference>
<accession>A0ABQ9AL53</accession>
<organism evidence="1 2">
    <name type="scientific">Salix suchowensis</name>
    <dbReference type="NCBI Taxonomy" id="1278906"/>
    <lineage>
        <taxon>Eukaryota</taxon>
        <taxon>Viridiplantae</taxon>
        <taxon>Streptophyta</taxon>
        <taxon>Embryophyta</taxon>
        <taxon>Tracheophyta</taxon>
        <taxon>Spermatophyta</taxon>
        <taxon>Magnoliopsida</taxon>
        <taxon>eudicotyledons</taxon>
        <taxon>Gunneridae</taxon>
        <taxon>Pentapetalae</taxon>
        <taxon>rosids</taxon>
        <taxon>fabids</taxon>
        <taxon>Malpighiales</taxon>
        <taxon>Salicaceae</taxon>
        <taxon>Saliceae</taxon>
        <taxon>Salix</taxon>
    </lineage>
</organism>
<comment type="caution">
    <text evidence="1">The sequence shown here is derived from an EMBL/GenBank/DDBJ whole genome shotgun (WGS) entry which is preliminary data.</text>
</comment>
<protein>
    <submittedName>
        <fullName evidence="1">Uncharacterized protein</fullName>
    </submittedName>
</protein>
<gene>
    <name evidence="1" type="ORF">OIU77_006227</name>
</gene>
<reference evidence="1" key="1">
    <citation type="submission" date="2022-10" db="EMBL/GenBank/DDBJ databases">
        <authorList>
            <person name="Hyden B.L."/>
            <person name="Feng K."/>
            <person name="Yates T."/>
            <person name="Jawdy S."/>
            <person name="Smart L.B."/>
            <person name="Muchero W."/>
        </authorList>
    </citation>
    <scope>NUCLEOTIDE SEQUENCE</scope>
    <source>
        <tissue evidence="1">Shoot tip</tissue>
    </source>
</reference>
<sequence length="34" mass="3628">MLPKGVAMPFAKRLEALIGSYGFRLGSGLEAFLS</sequence>
<keyword evidence="2" id="KW-1185">Reference proteome</keyword>
<evidence type="ECO:0000313" key="1">
    <source>
        <dbReference type="EMBL" id="KAJ6348607.1"/>
    </source>
</evidence>
<reference evidence="1" key="2">
    <citation type="journal article" date="2023" name="Int. J. Mol. Sci.">
        <title>De Novo Assembly and Annotation of 11 Diverse Shrub Willow (Salix) Genomes Reveals Novel Gene Organization in Sex-Linked Regions.</title>
        <authorList>
            <person name="Hyden B."/>
            <person name="Feng K."/>
            <person name="Yates T.B."/>
            <person name="Jawdy S."/>
            <person name="Cereghino C."/>
            <person name="Smart L.B."/>
            <person name="Muchero W."/>
        </authorList>
    </citation>
    <scope>NUCLEOTIDE SEQUENCE</scope>
    <source>
        <tissue evidence="1">Shoot tip</tissue>
    </source>
</reference>
<proteinExistence type="predicted"/>